<proteinExistence type="predicted"/>
<dbReference type="Proteomes" id="UP001165960">
    <property type="component" value="Unassembled WGS sequence"/>
</dbReference>
<comment type="caution">
    <text evidence="1">The sequence shown here is derived from an EMBL/GenBank/DDBJ whole genome shotgun (WGS) entry which is preliminary data.</text>
</comment>
<name>A0ACC2TIN4_9FUNG</name>
<dbReference type="EMBL" id="QTSX02002861">
    <property type="protein sequence ID" value="KAJ9074352.1"/>
    <property type="molecule type" value="Genomic_DNA"/>
</dbReference>
<reference evidence="1" key="1">
    <citation type="submission" date="2022-04" db="EMBL/GenBank/DDBJ databases">
        <title>Genome of the entomopathogenic fungus Entomophthora muscae.</title>
        <authorList>
            <person name="Elya C."/>
            <person name="Lovett B.R."/>
            <person name="Lee E."/>
            <person name="Macias A.M."/>
            <person name="Hajek A.E."/>
            <person name="De Bivort B.L."/>
            <person name="Kasson M.T."/>
            <person name="De Fine Licht H.H."/>
            <person name="Stajich J.E."/>
        </authorList>
    </citation>
    <scope>NUCLEOTIDE SEQUENCE</scope>
    <source>
        <strain evidence="1">Berkeley</strain>
    </source>
</reference>
<evidence type="ECO:0000313" key="1">
    <source>
        <dbReference type="EMBL" id="KAJ9074352.1"/>
    </source>
</evidence>
<protein>
    <submittedName>
        <fullName evidence="1">Uncharacterized protein</fullName>
    </submittedName>
</protein>
<evidence type="ECO:0000313" key="2">
    <source>
        <dbReference type="Proteomes" id="UP001165960"/>
    </source>
</evidence>
<accession>A0ACC2TIN4</accession>
<keyword evidence="2" id="KW-1185">Reference proteome</keyword>
<organism evidence="1 2">
    <name type="scientific">Entomophthora muscae</name>
    <dbReference type="NCBI Taxonomy" id="34485"/>
    <lineage>
        <taxon>Eukaryota</taxon>
        <taxon>Fungi</taxon>
        <taxon>Fungi incertae sedis</taxon>
        <taxon>Zoopagomycota</taxon>
        <taxon>Entomophthoromycotina</taxon>
        <taxon>Entomophthoromycetes</taxon>
        <taxon>Entomophthorales</taxon>
        <taxon>Entomophthoraceae</taxon>
        <taxon>Entomophthora</taxon>
    </lineage>
</organism>
<gene>
    <name evidence="1" type="ORF">DSO57_1007201</name>
</gene>
<sequence>MLKLRFASILVPWSHNFVISHWLGSSAGSQALRSHNSASRAARRVIKLALGLWRTVVFFQGIFLTQYVSGHFLTTARKLPIAILAIKWHEPWLNQFYFICSLSLAVLYFAPINPKKLQTSRLNSIVYLELSLARYISLNTHTTLRIWNSP</sequence>